<name>A0AAE0G4V2_9CHLO</name>
<gene>
    <name evidence="2" type="ORF">CYMTET_20054</name>
</gene>
<feature type="region of interest" description="Disordered" evidence="1">
    <location>
        <begin position="1"/>
        <end position="70"/>
    </location>
</feature>
<dbReference type="AlphaFoldDB" id="A0AAE0G4V2"/>
<evidence type="ECO:0000256" key="1">
    <source>
        <dbReference type="SAM" id="MobiDB-lite"/>
    </source>
</evidence>
<organism evidence="2 3">
    <name type="scientific">Cymbomonas tetramitiformis</name>
    <dbReference type="NCBI Taxonomy" id="36881"/>
    <lineage>
        <taxon>Eukaryota</taxon>
        <taxon>Viridiplantae</taxon>
        <taxon>Chlorophyta</taxon>
        <taxon>Pyramimonadophyceae</taxon>
        <taxon>Pyramimonadales</taxon>
        <taxon>Pyramimonadaceae</taxon>
        <taxon>Cymbomonas</taxon>
    </lineage>
</organism>
<protein>
    <submittedName>
        <fullName evidence="2">Uncharacterized protein</fullName>
    </submittedName>
</protein>
<sequence length="70" mass="7242">MWRDGCAQQQPPVNRVEAQYPRGERAVEGSEPGAAGGEGPVVQYPRGEHVVEGGGQGAAGGEEPVVSEVQ</sequence>
<keyword evidence="3" id="KW-1185">Reference proteome</keyword>
<comment type="caution">
    <text evidence="2">The sequence shown here is derived from an EMBL/GenBank/DDBJ whole genome shotgun (WGS) entry which is preliminary data.</text>
</comment>
<reference evidence="2 3" key="1">
    <citation type="journal article" date="2015" name="Genome Biol. Evol.">
        <title>Comparative Genomics of a Bacterivorous Green Alga Reveals Evolutionary Causalities and Consequences of Phago-Mixotrophic Mode of Nutrition.</title>
        <authorList>
            <person name="Burns J.A."/>
            <person name="Paasch A."/>
            <person name="Narechania A."/>
            <person name="Kim E."/>
        </authorList>
    </citation>
    <scope>NUCLEOTIDE SEQUENCE [LARGE SCALE GENOMIC DNA]</scope>
    <source>
        <strain evidence="2 3">PLY_AMNH</strain>
    </source>
</reference>
<accession>A0AAE0G4V2</accession>
<evidence type="ECO:0000313" key="3">
    <source>
        <dbReference type="Proteomes" id="UP001190700"/>
    </source>
</evidence>
<feature type="compositionally biased region" description="Low complexity" evidence="1">
    <location>
        <begin position="61"/>
        <end position="70"/>
    </location>
</feature>
<dbReference type="EMBL" id="LGRX02009540">
    <property type="protein sequence ID" value="KAK3271612.1"/>
    <property type="molecule type" value="Genomic_DNA"/>
</dbReference>
<evidence type="ECO:0000313" key="2">
    <source>
        <dbReference type="EMBL" id="KAK3271612.1"/>
    </source>
</evidence>
<dbReference type="Proteomes" id="UP001190700">
    <property type="component" value="Unassembled WGS sequence"/>
</dbReference>
<proteinExistence type="predicted"/>